<keyword evidence="1" id="KW-1133">Transmembrane helix</keyword>
<proteinExistence type="predicted"/>
<organism evidence="2 3">
    <name type="scientific">Acinetobacter wuhouensis</name>
    <dbReference type="NCBI Taxonomy" id="1879050"/>
    <lineage>
        <taxon>Bacteria</taxon>
        <taxon>Pseudomonadati</taxon>
        <taxon>Pseudomonadota</taxon>
        <taxon>Gammaproteobacteria</taxon>
        <taxon>Moraxellales</taxon>
        <taxon>Moraxellaceae</taxon>
        <taxon>Acinetobacter</taxon>
    </lineage>
</organism>
<accession>A0A3G2T567</accession>
<evidence type="ECO:0000313" key="3">
    <source>
        <dbReference type="Proteomes" id="UP000279962"/>
    </source>
</evidence>
<feature type="transmembrane region" description="Helical" evidence="1">
    <location>
        <begin position="64"/>
        <end position="85"/>
    </location>
</feature>
<evidence type="ECO:0000256" key="1">
    <source>
        <dbReference type="SAM" id="Phobius"/>
    </source>
</evidence>
<reference evidence="2 3" key="1">
    <citation type="submission" date="2018-10" db="EMBL/GenBank/DDBJ databases">
        <title>The complete genome of Acinetobacter wuhouensis strain WCHAW010062.</title>
        <authorList>
            <person name="Hu Y."/>
            <person name="Long H."/>
            <person name="Feng Y."/>
            <person name="Zong Z."/>
        </authorList>
    </citation>
    <scope>NUCLEOTIDE SEQUENCE [LARGE SCALE GENOMIC DNA]</scope>
    <source>
        <strain evidence="2 3">WCHAW010062</strain>
    </source>
</reference>
<sequence>MERIINSVAKPNSMIYKSWVFVILITVLFGLYYYVIERIYLLIISIFITFAITLATATTACNSCYFKGLIFNTTITFLICFYPLFYFEQKIALIFLGYCLFDGYWVKRKFKQLFTQLNPIQSTSQTLSNRDQFSLDHELNHGRVWQLQYHLPLLLLITVIIIPLTFMAKSVNSYFLFVPVSLFFSFLIWEYTLKRFIYFYYLFKIQSSQLKT</sequence>
<gene>
    <name evidence="2" type="ORF">CDG68_17850</name>
</gene>
<keyword evidence="1" id="KW-0472">Membrane</keyword>
<feature type="transmembrane region" description="Helical" evidence="1">
    <location>
        <begin position="14"/>
        <end position="33"/>
    </location>
</feature>
<dbReference type="EMBL" id="CP033133">
    <property type="protein sequence ID" value="AYO55398.1"/>
    <property type="molecule type" value="Genomic_DNA"/>
</dbReference>
<evidence type="ECO:0000313" key="2">
    <source>
        <dbReference type="EMBL" id="AYO55398.1"/>
    </source>
</evidence>
<protein>
    <submittedName>
        <fullName evidence="2">Uncharacterized protein</fullName>
    </submittedName>
</protein>
<dbReference type="Proteomes" id="UP000279962">
    <property type="component" value="Chromosome"/>
</dbReference>
<keyword evidence="1" id="KW-0812">Transmembrane</keyword>
<name>A0A3G2T567_9GAMM</name>
<feature type="transmembrane region" description="Helical" evidence="1">
    <location>
        <begin position="174"/>
        <end position="193"/>
    </location>
</feature>
<dbReference type="AlphaFoldDB" id="A0A3G2T567"/>
<feature type="transmembrane region" description="Helical" evidence="1">
    <location>
        <begin position="39"/>
        <end position="57"/>
    </location>
</feature>
<feature type="transmembrane region" description="Helical" evidence="1">
    <location>
        <begin position="149"/>
        <end position="168"/>
    </location>
</feature>